<keyword evidence="2" id="KW-1133">Transmembrane helix</keyword>
<gene>
    <name evidence="3" type="ORF">C1280_03485</name>
</gene>
<name>A0A2Z3GUD7_9BACT</name>
<reference evidence="3 4" key="1">
    <citation type="submission" date="2018-01" db="EMBL/GenBank/DDBJ databases">
        <title>G. obscuriglobus.</title>
        <authorList>
            <person name="Franke J."/>
            <person name="Blomberg W."/>
            <person name="Selmecki A."/>
        </authorList>
    </citation>
    <scope>NUCLEOTIDE SEQUENCE [LARGE SCALE GENOMIC DNA]</scope>
    <source>
        <strain evidence="3 4">DSM 5831</strain>
    </source>
</reference>
<protein>
    <recommendedName>
        <fullName evidence="5">DUF2330 domain-containing protein</fullName>
    </recommendedName>
</protein>
<dbReference type="KEGG" id="gog:C1280_03485"/>
<keyword evidence="4" id="KW-1185">Reference proteome</keyword>
<sequence>MTCQNCERQNYTLVTTILPAPPGRTHLVEFRNSSGQPTDYFVTDIDWRFLGLCNGPLSTYNRVPFAQSYRERMANPLLKTSEQDRGGEACLVTEIEREKGCSAIWFGSKSRCNPVWFESHNGTGDKAVQLMTEVRWLEGAGKHLYPERVKHVARHAGVLQYEETITLQHADFDTPVAPSVFTLAGLGLNEGQPIAYPNTDPADWPVWRDGRADPSLSRRTLAEEQAAQARPIDAAPQPSPPVAAYPTPHNTSLVVGVVAGVIAAVSIVSALIYRRWRA</sequence>
<feature type="region of interest" description="Disordered" evidence="1">
    <location>
        <begin position="216"/>
        <end position="240"/>
    </location>
</feature>
<organism evidence="3 4">
    <name type="scientific">Gemmata obscuriglobus</name>
    <dbReference type="NCBI Taxonomy" id="114"/>
    <lineage>
        <taxon>Bacteria</taxon>
        <taxon>Pseudomonadati</taxon>
        <taxon>Planctomycetota</taxon>
        <taxon>Planctomycetia</taxon>
        <taxon>Gemmatales</taxon>
        <taxon>Gemmataceae</taxon>
        <taxon>Gemmata</taxon>
    </lineage>
</organism>
<keyword evidence="2" id="KW-0812">Transmembrane</keyword>
<dbReference type="EMBL" id="CP025958">
    <property type="protein sequence ID" value="AWM36161.1"/>
    <property type="molecule type" value="Genomic_DNA"/>
</dbReference>
<accession>A0A2Z3GUD7</accession>
<evidence type="ECO:0008006" key="5">
    <source>
        <dbReference type="Google" id="ProtNLM"/>
    </source>
</evidence>
<evidence type="ECO:0000256" key="2">
    <source>
        <dbReference type="SAM" id="Phobius"/>
    </source>
</evidence>
<feature type="transmembrane region" description="Helical" evidence="2">
    <location>
        <begin position="253"/>
        <end position="273"/>
    </location>
</feature>
<dbReference type="AlphaFoldDB" id="A0A2Z3GUD7"/>
<evidence type="ECO:0000313" key="3">
    <source>
        <dbReference type="EMBL" id="AWM36161.1"/>
    </source>
</evidence>
<evidence type="ECO:0000313" key="4">
    <source>
        <dbReference type="Proteomes" id="UP000245802"/>
    </source>
</evidence>
<dbReference type="Proteomes" id="UP000245802">
    <property type="component" value="Chromosome"/>
</dbReference>
<keyword evidence="2" id="KW-0472">Membrane</keyword>
<evidence type="ECO:0000256" key="1">
    <source>
        <dbReference type="SAM" id="MobiDB-lite"/>
    </source>
</evidence>
<proteinExistence type="predicted"/>